<evidence type="ECO:0000256" key="3">
    <source>
        <dbReference type="ARBA" id="ARBA00023157"/>
    </source>
</evidence>
<dbReference type="PROSITE" id="PS51257">
    <property type="entry name" value="PROKAR_LIPOPROTEIN"/>
    <property type="match status" value="1"/>
</dbReference>
<dbReference type="PROSITE" id="PS51352">
    <property type="entry name" value="THIOREDOXIN_2"/>
    <property type="match status" value="1"/>
</dbReference>
<comment type="subcellular location">
    <subcellularLocation>
        <location evidence="1">Cell envelope</location>
    </subcellularLocation>
</comment>
<dbReference type="InterPro" id="IPR036249">
    <property type="entry name" value="Thioredoxin-like_sf"/>
</dbReference>
<organism evidence="6 7">
    <name type="scientific">Bizionia algoritergicola</name>
    <dbReference type="NCBI Taxonomy" id="291187"/>
    <lineage>
        <taxon>Bacteria</taxon>
        <taxon>Pseudomonadati</taxon>
        <taxon>Bacteroidota</taxon>
        <taxon>Flavobacteriia</taxon>
        <taxon>Flavobacteriales</taxon>
        <taxon>Flavobacteriaceae</taxon>
        <taxon>Bizionia</taxon>
    </lineage>
</organism>
<feature type="domain" description="Thioredoxin" evidence="5">
    <location>
        <begin position="231"/>
        <end position="375"/>
    </location>
</feature>
<accession>A0A5D0QT77</accession>
<dbReference type="Gene3D" id="3.40.30.10">
    <property type="entry name" value="Glutaredoxin"/>
    <property type="match status" value="1"/>
</dbReference>
<gene>
    <name evidence="6" type="ORF">ES675_11310</name>
</gene>
<evidence type="ECO:0000313" key="6">
    <source>
        <dbReference type="EMBL" id="TYB72347.1"/>
    </source>
</evidence>
<dbReference type="EMBL" id="VSKL01000004">
    <property type="protein sequence ID" value="TYB72347.1"/>
    <property type="molecule type" value="Genomic_DNA"/>
</dbReference>
<keyword evidence="4" id="KW-0676">Redox-active center</keyword>
<dbReference type="InterPro" id="IPR050553">
    <property type="entry name" value="Thioredoxin_ResA/DsbE_sf"/>
</dbReference>
<dbReference type="Pfam" id="PF14289">
    <property type="entry name" value="DUF4369"/>
    <property type="match status" value="1"/>
</dbReference>
<evidence type="ECO:0000259" key="5">
    <source>
        <dbReference type="PROSITE" id="PS51352"/>
    </source>
</evidence>
<dbReference type="OrthoDB" id="1069091at2"/>
<evidence type="ECO:0000256" key="1">
    <source>
        <dbReference type="ARBA" id="ARBA00004196"/>
    </source>
</evidence>
<dbReference type="GO" id="GO:0016209">
    <property type="term" value="F:antioxidant activity"/>
    <property type="evidence" value="ECO:0007669"/>
    <property type="project" value="InterPro"/>
</dbReference>
<dbReference type="PANTHER" id="PTHR42852:SF6">
    <property type="entry name" value="THIOL:DISULFIDE INTERCHANGE PROTEIN DSBE"/>
    <property type="match status" value="1"/>
</dbReference>
<evidence type="ECO:0000256" key="4">
    <source>
        <dbReference type="ARBA" id="ARBA00023284"/>
    </source>
</evidence>
<reference evidence="6 7" key="1">
    <citation type="submission" date="2019-08" db="EMBL/GenBank/DDBJ databases">
        <title>Genomes of Antarctic Bizionia species.</title>
        <authorList>
            <person name="Bowman J.P."/>
        </authorList>
    </citation>
    <scope>NUCLEOTIDE SEQUENCE [LARGE SCALE GENOMIC DNA]</scope>
    <source>
        <strain evidence="6 7">APA-1</strain>
    </source>
</reference>
<dbReference type="RefSeq" id="WP_066252921.1">
    <property type="nucleotide sequence ID" value="NZ_VSKL01000004.1"/>
</dbReference>
<proteinExistence type="predicted"/>
<dbReference type="InterPro" id="IPR025380">
    <property type="entry name" value="DUF4369"/>
</dbReference>
<keyword evidence="7" id="KW-1185">Reference proteome</keyword>
<comment type="caution">
    <text evidence="6">The sequence shown here is derived from an EMBL/GenBank/DDBJ whole genome shotgun (WGS) entry which is preliminary data.</text>
</comment>
<dbReference type="CDD" id="cd02966">
    <property type="entry name" value="TlpA_like_family"/>
    <property type="match status" value="1"/>
</dbReference>
<dbReference type="PROSITE" id="PS00194">
    <property type="entry name" value="THIOREDOXIN_1"/>
    <property type="match status" value="1"/>
</dbReference>
<dbReference type="Pfam" id="PF00578">
    <property type="entry name" value="AhpC-TSA"/>
    <property type="match status" value="1"/>
</dbReference>
<keyword evidence="2" id="KW-0201">Cytochrome c-type biogenesis</keyword>
<dbReference type="PANTHER" id="PTHR42852">
    <property type="entry name" value="THIOL:DISULFIDE INTERCHANGE PROTEIN DSBE"/>
    <property type="match status" value="1"/>
</dbReference>
<dbReference type="InterPro" id="IPR017937">
    <property type="entry name" value="Thioredoxin_CS"/>
</dbReference>
<dbReference type="GO" id="GO:0030313">
    <property type="term" value="C:cell envelope"/>
    <property type="evidence" value="ECO:0007669"/>
    <property type="project" value="UniProtKB-SubCell"/>
</dbReference>
<dbReference type="InterPro" id="IPR013766">
    <property type="entry name" value="Thioredoxin_domain"/>
</dbReference>
<dbReference type="InterPro" id="IPR000866">
    <property type="entry name" value="AhpC/TSA"/>
</dbReference>
<protein>
    <submittedName>
        <fullName evidence="6">AhpC/TSA family protein</fullName>
    </submittedName>
</protein>
<evidence type="ECO:0000256" key="2">
    <source>
        <dbReference type="ARBA" id="ARBA00022748"/>
    </source>
</evidence>
<dbReference type="GO" id="GO:0016491">
    <property type="term" value="F:oxidoreductase activity"/>
    <property type="evidence" value="ECO:0007669"/>
    <property type="project" value="InterPro"/>
</dbReference>
<evidence type="ECO:0000313" key="7">
    <source>
        <dbReference type="Proteomes" id="UP000324358"/>
    </source>
</evidence>
<dbReference type="GO" id="GO:0017004">
    <property type="term" value="P:cytochrome complex assembly"/>
    <property type="evidence" value="ECO:0007669"/>
    <property type="project" value="UniProtKB-KW"/>
</dbReference>
<keyword evidence="3" id="KW-1015">Disulfide bond</keyword>
<sequence>MIKKLMLLSLIILVASCKNEETKEGYVLTGSIDKSVEGKTMRLQNADLNNITFSDSTVIKDGKATFTGKVESPDLYLLTIEGVPGGVPLVLENEEISIQFYKDSLQTSVVSGSHENDIFKLFKNISDPIRAKNQTMGQEFVAARTAGDTVRMTAIQSEFQKIVDDGNKENLEAIKKHNDVVTSAAILENLIQTKGIETIEAKELYDNFTEPVKNSRIGKSINDLLNSSMATAIGSMAPEFTAPNPDGEMIALKDIRGKVTIIDFWAAWCGPCRKENPNVVKVYEKYHEKGLEIIGVSLDGNPRQKDAKGEWLTAIEKDGLTWHQVSNLNYFNDPVAKQYNIQSIPATFILDADGKIIAKNLRGPALEAKMAELLD</sequence>
<dbReference type="Proteomes" id="UP000324358">
    <property type="component" value="Unassembled WGS sequence"/>
</dbReference>
<name>A0A5D0QT77_9FLAO</name>
<dbReference type="AlphaFoldDB" id="A0A5D0QT77"/>
<dbReference type="SUPFAM" id="SSF52833">
    <property type="entry name" value="Thioredoxin-like"/>
    <property type="match status" value="1"/>
</dbReference>